<evidence type="ECO:0000256" key="1">
    <source>
        <dbReference type="SAM" id="MobiDB-lite"/>
    </source>
</evidence>
<sequence length="417" mass="44939">MLYLLASRGCCVLTELNFASNGSKTNETCDAIAFTSSHIFYANINDLTASVSQIWTLYQILASVTNYNNVFTNAEISYVAQKGKYVDPNIGPSYSTLEACLSKTVYPNIVACYVMFSPSKQQCSLYLTSTCDDYVMKLLQNKVHEDTTVYMRVTYTSSSTADPTSKSPSPTVSNSVSSSVATVTSSVASSTATISSTAASTFTTQSTLMHSTPSDPTSTHTLASNPTVDYTTPTPSEEVSDSIFISTPVTTYQEIITTSLETSDSTQPFTTEQISDSPEVIPSFSTTPSVSNTTSEEVSSNITAGSSGFNNSVPTSSESPNKKLCPCKCRRRSPLTEEELESTIVSLRKELSVNKSTLSRTIRSKTSAPDNRTSATSMGMAGIVILVSCVVFLVASDFSHLCQHAKILKQNLMSRFK</sequence>
<keyword evidence="2" id="KW-1133">Transmembrane helix</keyword>
<evidence type="ECO:0000256" key="2">
    <source>
        <dbReference type="SAM" id="Phobius"/>
    </source>
</evidence>
<feature type="region of interest" description="Disordered" evidence="1">
    <location>
        <begin position="204"/>
        <end position="242"/>
    </location>
</feature>
<evidence type="ECO:0000313" key="4">
    <source>
        <dbReference type="Proteomes" id="UP000597762"/>
    </source>
</evidence>
<proteinExistence type="predicted"/>
<dbReference type="AlphaFoldDB" id="A0A812BWF7"/>
<protein>
    <submittedName>
        <fullName evidence="3">Uncharacterized protein</fullName>
    </submittedName>
</protein>
<reference evidence="3" key="1">
    <citation type="submission" date="2021-01" db="EMBL/GenBank/DDBJ databases">
        <authorList>
            <person name="Li R."/>
            <person name="Bekaert M."/>
        </authorList>
    </citation>
    <scope>NUCLEOTIDE SEQUENCE</scope>
    <source>
        <strain evidence="3">Farmed</strain>
    </source>
</reference>
<keyword evidence="2" id="KW-0812">Transmembrane</keyword>
<dbReference type="OrthoDB" id="6157674at2759"/>
<feature type="transmembrane region" description="Helical" evidence="2">
    <location>
        <begin position="375"/>
        <end position="395"/>
    </location>
</feature>
<feature type="compositionally biased region" description="Low complexity" evidence="1">
    <location>
        <begin position="282"/>
        <end position="301"/>
    </location>
</feature>
<feature type="compositionally biased region" description="Polar residues" evidence="1">
    <location>
        <begin position="222"/>
        <end position="242"/>
    </location>
</feature>
<feature type="compositionally biased region" description="Polar residues" evidence="1">
    <location>
        <begin position="258"/>
        <end position="276"/>
    </location>
</feature>
<keyword evidence="4" id="KW-1185">Reference proteome</keyword>
<evidence type="ECO:0000313" key="3">
    <source>
        <dbReference type="EMBL" id="CAE1243980.1"/>
    </source>
</evidence>
<accession>A0A812BWF7</accession>
<name>A0A812BWF7_ACAPH</name>
<feature type="compositionally biased region" description="Polar residues" evidence="1">
    <location>
        <begin position="302"/>
        <end position="319"/>
    </location>
</feature>
<organism evidence="3 4">
    <name type="scientific">Acanthosepion pharaonis</name>
    <name type="common">Pharaoh cuttlefish</name>
    <name type="synonym">Sepia pharaonis</name>
    <dbReference type="NCBI Taxonomy" id="158019"/>
    <lineage>
        <taxon>Eukaryota</taxon>
        <taxon>Metazoa</taxon>
        <taxon>Spiralia</taxon>
        <taxon>Lophotrochozoa</taxon>
        <taxon>Mollusca</taxon>
        <taxon>Cephalopoda</taxon>
        <taxon>Coleoidea</taxon>
        <taxon>Decapodiformes</taxon>
        <taxon>Sepiida</taxon>
        <taxon>Sepiina</taxon>
        <taxon>Sepiidae</taxon>
        <taxon>Acanthosepion</taxon>
    </lineage>
</organism>
<keyword evidence="2" id="KW-0472">Membrane</keyword>
<comment type="caution">
    <text evidence="3">The sequence shown here is derived from an EMBL/GenBank/DDBJ whole genome shotgun (WGS) entry which is preliminary data.</text>
</comment>
<feature type="region of interest" description="Disordered" evidence="1">
    <location>
        <begin position="258"/>
        <end position="323"/>
    </location>
</feature>
<dbReference type="EMBL" id="CAHIKZ030000894">
    <property type="protein sequence ID" value="CAE1243980.1"/>
    <property type="molecule type" value="Genomic_DNA"/>
</dbReference>
<dbReference type="Proteomes" id="UP000597762">
    <property type="component" value="Unassembled WGS sequence"/>
</dbReference>
<feature type="compositionally biased region" description="Low complexity" evidence="1">
    <location>
        <begin position="204"/>
        <end position="221"/>
    </location>
</feature>
<gene>
    <name evidence="3" type="ORF">SPHA_24094</name>
</gene>